<evidence type="ECO:0000313" key="2">
    <source>
        <dbReference type="Proteomes" id="UP000325579"/>
    </source>
</evidence>
<dbReference type="SUPFAM" id="SSF51556">
    <property type="entry name" value="Metallo-dependent hydrolases"/>
    <property type="match status" value="1"/>
</dbReference>
<dbReference type="GeneID" id="43672384"/>
<proteinExistence type="predicted"/>
<dbReference type="RefSeq" id="XP_031939220.1">
    <property type="nucleotide sequence ID" value="XM_032087693.1"/>
</dbReference>
<reference evidence="1 2" key="1">
    <citation type="submission" date="2019-04" db="EMBL/GenBank/DDBJ databases">
        <authorList>
            <consortium name="DOE Joint Genome Institute"/>
            <person name="Mondo S."/>
            <person name="Kjaerbolling I."/>
            <person name="Vesth T."/>
            <person name="Frisvad J.C."/>
            <person name="Nybo J.L."/>
            <person name="Theobald S."/>
            <person name="Kildgaard S."/>
            <person name="Isbrandt T."/>
            <person name="Kuo A."/>
            <person name="Sato A."/>
            <person name="Lyhne E.K."/>
            <person name="Kogle M.E."/>
            <person name="Wiebenga A."/>
            <person name="Kun R.S."/>
            <person name="Lubbers R.J."/>
            <person name="Makela M.R."/>
            <person name="Barry K."/>
            <person name="Chovatia M."/>
            <person name="Clum A."/>
            <person name="Daum C."/>
            <person name="Haridas S."/>
            <person name="He G."/>
            <person name="LaButti K."/>
            <person name="Lipzen A."/>
            <person name="Riley R."/>
            <person name="Salamov A."/>
            <person name="Simmons B.A."/>
            <person name="Magnuson J.K."/>
            <person name="Henrissat B."/>
            <person name="Mortensen U.H."/>
            <person name="Larsen T.O."/>
            <person name="Devries R.P."/>
            <person name="Grigoriev I.V."/>
            <person name="Machida M."/>
            <person name="Baker S.E."/>
            <person name="Andersen M.R."/>
            <person name="Cantor M.N."/>
            <person name="Hua S.X."/>
        </authorList>
    </citation>
    <scope>NUCLEOTIDE SEQUENCE [LARGE SCALE GENOMIC DNA]</scope>
    <source>
        <strain evidence="1 2">CBS 119388</strain>
    </source>
</reference>
<accession>A0A5N6IG07</accession>
<dbReference type="OrthoDB" id="272271at2759"/>
<dbReference type="GO" id="GO:0005829">
    <property type="term" value="C:cytosol"/>
    <property type="evidence" value="ECO:0007669"/>
    <property type="project" value="TreeGrafter"/>
</dbReference>
<dbReference type="GO" id="GO:0000034">
    <property type="term" value="F:adenine deaminase activity"/>
    <property type="evidence" value="ECO:0007669"/>
    <property type="project" value="TreeGrafter"/>
</dbReference>
<dbReference type="InterPro" id="IPR032466">
    <property type="entry name" value="Metal_Hydrolase"/>
</dbReference>
<dbReference type="EMBL" id="ML736795">
    <property type="protein sequence ID" value="KAE8401901.1"/>
    <property type="molecule type" value="Genomic_DNA"/>
</dbReference>
<sequence length="251" mass="28474">MRCNGHTKFLNGKPCSDFSRVEGLYHLLRGQGKEEMLRLWSSSMVASTSFYDEDCIALRFASLFFTPRGILGEPSEGFRWVQLEVAQSSNACSEMSIFEGFRQANVWEQSQSQQIMYFLGDMTSKSAMSQYIDALTYRTMIVGIGLDSLKTYHPPFPFEDVFHQAREDGFTISCHYDVHAKDFLRHIAQAIDQLCRTGSGGIDHGLHATDSFSFLFRWNKRASGDRLSMGPLMLLRPESDSGTYPLPTTRI</sequence>
<keyword evidence="2" id="KW-1185">Reference proteome</keyword>
<dbReference type="PANTHER" id="PTHR43114">
    <property type="entry name" value="ADENINE DEAMINASE"/>
    <property type="match status" value="1"/>
</dbReference>
<dbReference type="AlphaFoldDB" id="A0A5N7D670"/>
<dbReference type="Gene3D" id="3.20.20.140">
    <property type="entry name" value="Metal-dependent hydrolases"/>
    <property type="match status" value="1"/>
</dbReference>
<organism evidence="1 2">
    <name type="scientific">Aspergillus pseudonomiae</name>
    <dbReference type="NCBI Taxonomy" id="1506151"/>
    <lineage>
        <taxon>Eukaryota</taxon>
        <taxon>Fungi</taxon>
        <taxon>Dikarya</taxon>
        <taxon>Ascomycota</taxon>
        <taxon>Pezizomycotina</taxon>
        <taxon>Eurotiomycetes</taxon>
        <taxon>Eurotiomycetidae</taxon>
        <taxon>Eurotiales</taxon>
        <taxon>Aspergillaceae</taxon>
        <taxon>Aspergillus</taxon>
        <taxon>Aspergillus subgen. Circumdati</taxon>
    </lineage>
</organism>
<name>A0A5N7D670_9EURO</name>
<dbReference type="Proteomes" id="UP000325579">
    <property type="component" value="Unassembled WGS sequence"/>
</dbReference>
<dbReference type="InterPro" id="IPR006330">
    <property type="entry name" value="Ado/ade_deaminase"/>
</dbReference>
<evidence type="ECO:0000313" key="1">
    <source>
        <dbReference type="EMBL" id="KAE8401901.1"/>
    </source>
</evidence>
<accession>A0A5N7D670</accession>
<dbReference type="GO" id="GO:0006146">
    <property type="term" value="P:adenine catabolic process"/>
    <property type="evidence" value="ECO:0007669"/>
    <property type="project" value="TreeGrafter"/>
</dbReference>
<protein>
    <submittedName>
        <fullName evidence="1">Uncharacterized protein</fullName>
    </submittedName>
</protein>
<gene>
    <name evidence="1" type="ORF">BDV37DRAFT_285303</name>
</gene>
<dbReference type="GO" id="GO:0043103">
    <property type="term" value="P:hypoxanthine salvage"/>
    <property type="evidence" value="ECO:0007669"/>
    <property type="project" value="TreeGrafter"/>
</dbReference>
<dbReference type="PANTHER" id="PTHR43114:SF7">
    <property type="entry name" value="ADENOSINE DEAMINASE DOMAIN-CONTAINING PROTEIN"/>
    <property type="match status" value="1"/>
</dbReference>